<comment type="caution">
    <text evidence="8">The sequence shown here is derived from an EMBL/GenBank/DDBJ whole genome shotgun (WGS) entry which is preliminary data.</text>
</comment>
<dbReference type="OrthoDB" id="2934570at2"/>
<evidence type="ECO:0000259" key="7">
    <source>
        <dbReference type="Pfam" id="PF02687"/>
    </source>
</evidence>
<accession>A0A371AYP6</accession>
<evidence type="ECO:0000256" key="3">
    <source>
        <dbReference type="ARBA" id="ARBA00022692"/>
    </source>
</evidence>
<feature type="transmembrane region" description="Helical" evidence="6">
    <location>
        <begin position="16"/>
        <end position="38"/>
    </location>
</feature>
<proteinExistence type="predicted"/>
<gene>
    <name evidence="8" type="ORF">DWV06_04225</name>
</gene>
<keyword evidence="9" id="KW-1185">Reference proteome</keyword>
<dbReference type="PANTHER" id="PTHR30287">
    <property type="entry name" value="MEMBRANE COMPONENT OF PREDICTED ABC SUPERFAMILY METABOLITE UPTAKE TRANSPORTER"/>
    <property type="match status" value="1"/>
</dbReference>
<protein>
    <submittedName>
        <fullName evidence="8">ABC transporter permease</fullName>
    </submittedName>
</protein>
<feature type="transmembrane region" description="Helical" evidence="6">
    <location>
        <begin position="408"/>
        <end position="426"/>
    </location>
</feature>
<feature type="transmembrane region" description="Helical" evidence="6">
    <location>
        <begin position="337"/>
        <end position="357"/>
    </location>
</feature>
<comment type="subcellular location">
    <subcellularLocation>
        <location evidence="1">Cell membrane</location>
        <topology evidence="1">Multi-pass membrane protein</topology>
    </subcellularLocation>
</comment>
<dbReference type="AlphaFoldDB" id="A0A371AYP6"/>
<evidence type="ECO:0000313" key="9">
    <source>
        <dbReference type="Proteomes" id="UP000255036"/>
    </source>
</evidence>
<name>A0A371AYP6_9FIRM</name>
<feature type="transmembrane region" description="Helical" evidence="6">
    <location>
        <begin position="656"/>
        <end position="683"/>
    </location>
</feature>
<feature type="domain" description="ABC3 transporter permease C-terminal" evidence="7">
    <location>
        <begin position="245"/>
        <end position="365"/>
    </location>
</feature>
<evidence type="ECO:0000256" key="4">
    <source>
        <dbReference type="ARBA" id="ARBA00022989"/>
    </source>
</evidence>
<dbReference type="PANTHER" id="PTHR30287:SF1">
    <property type="entry name" value="INNER MEMBRANE PROTEIN"/>
    <property type="match status" value="1"/>
</dbReference>
<keyword evidence="3 6" id="KW-0812">Transmembrane</keyword>
<feature type="transmembrane region" description="Helical" evidence="6">
    <location>
        <begin position="245"/>
        <end position="266"/>
    </location>
</feature>
<reference evidence="8 9" key="1">
    <citation type="submission" date="2018-07" db="EMBL/GenBank/DDBJ databases">
        <title>Anaerosacharophilus polymeroproducens gen. nov. sp. nov., an anaerobic bacterium isolated from salt field.</title>
        <authorList>
            <person name="Kim W."/>
            <person name="Yang S.-H."/>
            <person name="Oh J."/>
            <person name="Lee J.-H."/>
            <person name="Kwon K.K."/>
        </authorList>
    </citation>
    <scope>NUCLEOTIDE SEQUENCE [LARGE SCALE GENOMIC DNA]</scope>
    <source>
        <strain evidence="8 9">MCWD5</strain>
    </source>
</reference>
<dbReference type="Pfam" id="PF02687">
    <property type="entry name" value="FtsX"/>
    <property type="match status" value="2"/>
</dbReference>
<evidence type="ECO:0000256" key="6">
    <source>
        <dbReference type="SAM" id="Phobius"/>
    </source>
</evidence>
<keyword evidence="4 6" id="KW-1133">Transmembrane helix</keyword>
<dbReference type="RefSeq" id="WP_115480913.1">
    <property type="nucleotide sequence ID" value="NZ_QRCT01000012.1"/>
</dbReference>
<dbReference type="EMBL" id="QRCT01000012">
    <property type="protein sequence ID" value="RDU24681.1"/>
    <property type="molecule type" value="Genomic_DNA"/>
</dbReference>
<dbReference type="GO" id="GO:0005886">
    <property type="term" value="C:plasma membrane"/>
    <property type="evidence" value="ECO:0007669"/>
    <property type="project" value="UniProtKB-SubCell"/>
</dbReference>
<feature type="transmembrane region" description="Helical" evidence="6">
    <location>
        <begin position="703"/>
        <end position="721"/>
    </location>
</feature>
<feature type="domain" description="ABC3 transporter permease C-terminal" evidence="7">
    <location>
        <begin position="615"/>
        <end position="728"/>
    </location>
</feature>
<feature type="transmembrane region" description="Helical" evidence="6">
    <location>
        <begin position="612"/>
        <end position="636"/>
    </location>
</feature>
<evidence type="ECO:0000256" key="5">
    <source>
        <dbReference type="ARBA" id="ARBA00023136"/>
    </source>
</evidence>
<dbReference type="Proteomes" id="UP000255036">
    <property type="component" value="Unassembled WGS sequence"/>
</dbReference>
<evidence type="ECO:0000256" key="1">
    <source>
        <dbReference type="ARBA" id="ARBA00004651"/>
    </source>
</evidence>
<keyword evidence="5 6" id="KW-0472">Membrane</keyword>
<organism evidence="8 9">
    <name type="scientific">Anaerosacchariphilus polymeriproducens</name>
    <dbReference type="NCBI Taxonomy" id="1812858"/>
    <lineage>
        <taxon>Bacteria</taxon>
        <taxon>Bacillati</taxon>
        <taxon>Bacillota</taxon>
        <taxon>Clostridia</taxon>
        <taxon>Lachnospirales</taxon>
        <taxon>Lachnospiraceae</taxon>
        <taxon>Anaerosacchariphilus</taxon>
    </lineage>
</organism>
<dbReference type="InterPro" id="IPR038766">
    <property type="entry name" value="Membrane_comp_ABC_pdt"/>
</dbReference>
<evidence type="ECO:0000313" key="8">
    <source>
        <dbReference type="EMBL" id="RDU24681.1"/>
    </source>
</evidence>
<evidence type="ECO:0000256" key="2">
    <source>
        <dbReference type="ARBA" id="ARBA00022475"/>
    </source>
</evidence>
<sequence>MIINKKIIRNIKEQKVPYIGSIVLIALSSMLFIVFNIMGTNVTKNLAEFKEDYVQEDASFVVQSPLKNISELESKYNLILEERNSADYAYDKKSTLRVLSKTKKVNQYVVLNGEDIKNNDEILIDPEFAKAHRIKLKQKIKLFQRSYTVIGFVSTPDYIYPLKTEGDMMKNPSTFGIAVVNSQNFKTGIENSTFYSVKYKEDKTDAFKKEMQQNHTIIQWTDRQDNMRMTFIEGDLKGVEPMGKIMPVTILFITCILVSVVFGRLLKQEFSQLGVLYALGYRKMEIRMHYLTYSIYISLLGGLLGTLAGCVAAKPFITYVTTFYSLPIFEIQFDIKYILIAFLLPMAFLIPTTMIVIGKAMRLSPLQLLRGEGSKTKIGFLEKKLKLQRFRFITKFQIREVVRNTRRTILLVIGVTFASSLLLVGFSTKDSMDYLVNNSFNDVYHYNYQYVFNSFQTEQEMNGATASFAPFTSVDNEKSENSFLLYGLSKDSWFIKLKDPLGKEIDLNQVIITKPLAEKYDLQEGDTFHIKSKLDAKDFSIKIDKVAESYMGESAYMPLEMFNKLCGYPEGSYLQIYSNQKLNIEPGKLLYEINKEDIIDGYQQIMKPFQSLIGVIGVIAFIIGLIIIYVVTTLIIEENKSSVSLLKILGYRKKELFSMILNANTSLVVLGYLLSIPLVLYSLDIFFKIMTEEMSMSIPVKLHYIYLLIGFVFIIVTYEMAKFLNRKKIQRISMADSLKNRME</sequence>
<dbReference type="InterPro" id="IPR003838">
    <property type="entry name" value="ABC3_permease_C"/>
</dbReference>
<keyword evidence="2" id="KW-1003">Cell membrane</keyword>
<feature type="transmembrane region" description="Helical" evidence="6">
    <location>
        <begin position="290"/>
        <end position="317"/>
    </location>
</feature>